<dbReference type="InterPro" id="IPR036291">
    <property type="entry name" value="NAD(P)-bd_dom_sf"/>
</dbReference>
<dbReference type="Gene3D" id="3.40.50.720">
    <property type="entry name" value="NAD(P)-binding Rossmann-like Domain"/>
    <property type="match status" value="1"/>
</dbReference>
<dbReference type="PANTHER" id="PTHR45033">
    <property type="match status" value="1"/>
</dbReference>
<dbReference type="SUPFAM" id="SSF50129">
    <property type="entry name" value="GroES-like"/>
    <property type="match status" value="1"/>
</dbReference>
<reference evidence="2" key="1">
    <citation type="journal article" date="2020" name="Stud. Mycol.">
        <title>101 Dothideomycetes genomes: a test case for predicting lifestyles and emergence of pathogens.</title>
        <authorList>
            <person name="Haridas S."/>
            <person name="Albert R."/>
            <person name="Binder M."/>
            <person name="Bloem J."/>
            <person name="Labutti K."/>
            <person name="Salamov A."/>
            <person name="Andreopoulos B."/>
            <person name="Baker S."/>
            <person name="Barry K."/>
            <person name="Bills G."/>
            <person name="Bluhm B."/>
            <person name="Cannon C."/>
            <person name="Castanera R."/>
            <person name="Culley D."/>
            <person name="Daum C."/>
            <person name="Ezra D."/>
            <person name="Gonzalez J."/>
            <person name="Henrissat B."/>
            <person name="Kuo A."/>
            <person name="Liang C."/>
            <person name="Lipzen A."/>
            <person name="Lutzoni F."/>
            <person name="Magnuson J."/>
            <person name="Mondo S."/>
            <person name="Nolan M."/>
            <person name="Ohm R."/>
            <person name="Pangilinan J."/>
            <person name="Park H.-J."/>
            <person name="Ramirez L."/>
            <person name="Alfaro M."/>
            <person name="Sun H."/>
            <person name="Tritt A."/>
            <person name="Yoshinaga Y."/>
            <person name="Zwiers L.-H."/>
            <person name="Turgeon B."/>
            <person name="Goodwin S."/>
            <person name="Spatafora J."/>
            <person name="Crous P."/>
            <person name="Grigoriev I."/>
        </authorList>
    </citation>
    <scope>NUCLEOTIDE SEQUENCE</scope>
    <source>
        <strain evidence="2">CBS 627.86</strain>
    </source>
</reference>
<protein>
    <submittedName>
        <fullName evidence="2">Putative alcohol dehydrogenase</fullName>
    </submittedName>
</protein>
<sequence length="326" mass="34922">MIEEAVPSLPTDTSLLIRVHAVSLNYRDANMLNGTNPFEIKSDGIPCSDAAGSVVLIGKRVTRFKIGDRVSPIVDQKAITGREQDREWLGGEVNGVLSDFVIFDEETCVKLPEHLSWAEAACLACAGVTAWSALARDGSLVPGMSVLLQGTGGVSMMALKFARAAGCKVILTSSSDEKLEHAKALYTEPAIATINYSTKPEWELEVLKLNGGVGVDIVLENGGTSSLLQSVKAAKKGGIVSQVGYLGKQSGAHIEGLVPLLIDKTVNLRGINVGTLHDFESLNGLVEATELRFEDVIDKRFGFEQAAEAIEYLWSGQHMGKVIIEL</sequence>
<organism evidence="2 3">
    <name type="scientific">Lophiotrema nucula</name>
    <dbReference type="NCBI Taxonomy" id="690887"/>
    <lineage>
        <taxon>Eukaryota</taxon>
        <taxon>Fungi</taxon>
        <taxon>Dikarya</taxon>
        <taxon>Ascomycota</taxon>
        <taxon>Pezizomycotina</taxon>
        <taxon>Dothideomycetes</taxon>
        <taxon>Pleosporomycetidae</taxon>
        <taxon>Pleosporales</taxon>
        <taxon>Lophiotremataceae</taxon>
        <taxon>Lophiotrema</taxon>
    </lineage>
</organism>
<evidence type="ECO:0000313" key="3">
    <source>
        <dbReference type="Proteomes" id="UP000799770"/>
    </source>
</evidence>
<proteinExistence type="predicted"/>
<keyword evidence="3" id="KW-1185">Reference proteome</keyword>
<dbReference type="AlphaFoldDB" id="A0A6A5YGF0"/>
<evidence type="ECO:0000313" key="2">
    <source>
        <dbReference type="EMBL" id="KAF2106186.1"/>
    </source>
</evidence>
<dbReference type="Gene3D" id="3.90.180.10">
    <property type="entry name" value="Medium-chain alcohol dehydrogenases, catalytic domain"/>
    <property type="match status" value="1"/>
</dbReference>
<evidence type="ECO:0000259" key="1">
    <source>
        <dbReference type="SMART" id="SM00829"/>
    </source>
</evidence>
<dbReference type="SUPFAM" id="SSF51735">
    <property type="entry name" value="NAD(P)-binding Rossmann-fold domains"/>
    <property type="match status" value="1"/>
</dbReference>
<dbReference type="OrthoDB" id="3509362at2759"/>
<dbReference type="PANTHER" id="PTHR45033:SF1">
    <property type="entry name" value="OXIDOREDUCTASE (EUROFUNG)"/>
    <property type="match status" value="1"/>
</dbReference>
<name>A0A6A5YGF0_9PLEO</name>
<dbReference type="Pfam" id="PF00107">
    <property type="entry name" value="ADH_zinc_N"/>
    <property type="match status" value="1"/>
</dbReference>
<gene>
    <name evidence="2" type="ORF">BDV96DRAFT_694307</name>
</gene>
<dbReference type="GO" id="GO:0016491">
    <property type="term" value="F:oxidoreductase activity"/>
    <property type="evidence" value="ECO:0007669"/>
    <property type="project" value="InterPro"/>
</dbReference>
<dbReference type="InterPro" id="IPR052711">
    <property type="entry name" value="Zinc_ADH-like"/>
</dbReference>
<feature type="domain" description="Enoyl reductase (ER)" evidence="1">
    <location>
        <begin position="3"/>
        <end position="324"/>
    </location>
</feature>
<dbReference type="Proteomes" id="UP000799770">
    <property type="component" value="Unassembled WGS sequence"/>
</dbReference>
<dbReference type="InterPro" id="IPR013149">
    <property type="entry name" value="ADH-like_C"/>
</dbReference>
<dbReference type="CDD" id="cd08276">
    <property type="entry name" value="MDR7"/>
    <property type="match status" value="1"/>
</dbReference>
<accession>A0A6A5YGF0</accession>
<dbReference type="EMBL" id="ML977365">
    <property type="protein sequence ID" value="KAF2106186.1"/>
    <property type="molecule type" value="Genomic_DNA"/>
</dbReference>
<dbReference type="Pfam" id="PF08240">
    <property type="entry name" value="ADH_N"/>
    <property type="match status" value="1"/>
</dbReference>
<dbReference type="InterPro" id="IPR011032">
    <property type="entry name" value="GroES-like_sf"/>
</dbReference>
<dbReference type="InterPro" id="IPR020843">
    <property type="entry name" value="ER"/>
</dbReference>
<dbReference type="SMART" id="SM00829">
    <property type="entry name" value="PKS_ER"/>
    <property type="match status" value="1"/>
</dbReference>
<dbReference type="InterPro" id="IPR013154">
    <property type="entry name" value="ADH-like_N"/>
</dbReference>